<evidence type="ECO:0000256" key="1">
    <source>
        <dbReference type="SAM" id="SignalP"/>
    </source>
</evidence>
<dbReference type="AlphaFoldDB" id="A0A224YGW8"/>
<keyword evidence="1" id="KW-0732">Signal</keyword>
<reference evidence="2" key="1">
    <citation type="journal article" date="2017" name="Parasit. Vectors">
        <title>Sialotranscriptomics of Rhipicephalus zambeziensis reveals intricate expression profiles of secretory proteins and suggests tight temporal transcriptional regulation during blood-feeding.</title>
        <authorList>
            <person name="de Castro M.H."/>
            <person name="de Klerk D."/>
            <person name="Pienaar R."/>
            <person name="Rees D.J.G."/>
            <person name="Mans B.J."/>
        </authorList>
    </citation>
    <scope>NUCLEOTIDE SEQUENCE</scope>
    <source>
        <tissue evidence="2">Salivary glands</tissue>
    </source>
</reference>
<name>A0A224YGW8_9ACAR</name>
<organism evidence="2">
    <name type="scientific">Rhipicephalus zambeziensis</name>
    <dbReference type="NCBI Taxonomy" id="60191"/>
    <lineage>
        <taxon>Eukaryota</taxon>
        <taxon>Metazoa</taxon>
        <taxon>Ecdysozoa</taxon>
        <taxon>Arthropoda</taxon>
        <taxon>Chelicerata</taxon>
        <taxon>Arachnida</taxon>
        <taxon>Acari</taxon>
        <taxon>Parasitiformes</taxon>
        <taxon>Ixodida</taxon>
        <taxon>Ixodoidea</taxon>
        <taxon>Ixodidae</taxon>
        <taxon>Rhipicephalinae</taxon>
        <taxon>Rhipicephalus</taxon>
        <taxon>Rhipicephalus</taxon>
    </lineage>
</organism>
<feature type="signal peptide" evidence="1">
    <location>
        <begin position="1"/>
        <end position="16"/>
    </location>
</feature>
<sequence>MLLIIFLASLVLGTEAAISNRDNKCALGEITGWNFFSSDHKHVQLRRSYNITGGLNDSICVKAPFRPIVYRHNNTLEKMFTYRNMSSTHKIVPGGASFWPTAKFLMEFSAMDTISTKARNPVLLNYVNSTFLYAAYGYSLPAPKWKFIYCDDTCAVVEVLSKDRDMNGGRKCELWIRVGRKEKIHLSAATEPCKTFFLSSCYTPYPTEVYIASLCE</sequence>
<feature type="chain" id="PRO_5012714033" evidence="1">
    <location>
        <begin position="17"/>
        <end position="216"/>
    </location>
</feature>
<dbReference type="Gene3D" id="2.40.128.20">
    <property type="match status" value="1"/>
</dbReference>
<dbReference type="InterPro" id="IPR012674">
    <property type="entry name" value="Calycin"/>
</dbReference>
<accession>A0A224YGW8</accession>
<proteinExistence type="predicted"/>
<evidence type="ECO:0000313" key="2">
    <source>
        <dbReference type="EMBL" id="MAA14999.1"/>
    </source>
</evidence>
<dbReference type="SUPFAM" id="SSF50814">
    <property type="entry name" value="Lipocalins"/>
    <property type="match status" value="1"/>
</dbReference>
<dbReference type="EMBL" id="GFPF01003853">
    <property type="protein sequence ID" value="MAA14999.1"/>
    <property type="molecule type" value="Transcribed_RNA"/>
</dbReference>
<protein>
    <submittedName>
        <fullName evidence="2">Lipocalin</fullName>
    </submittedName>
</protein>